<keyword evidence="7" id="KW-0479">Metal-binding</keyword>
<evidence type="ECO:0000313" key="20">
    <source>
        <dbReference type="Proteomes" id="UP000031488"/>
    </source>
</evidence>
<dbReference type="NCBIfam" id="TIGR02866">
    <property type="entry name" value="CoxB"/>
    <property type="match status" value="1"/>
</dbReference>
<evidence type="ECO:0000256" key="7">
    <source>
        <dbReference type="ARBA" id="ARBA00022723"/>
    </source>
</evidence>
<evidence type="ECO:0000256" key="6">
    <source>
        <dbReference type="ARBA" id="ARBA00022692"/>
    </source>
</evidence>
<name>A0A0B9AD99_BRELN</name>
<evidence type="ECO:0000256" key="8">
    <source>
        <dbReference type="ARBA" id="ARBA00022967"/>
    </source>
</evidence>
<dbReference type="EMBL" id="JTJZ01000015">
    <property type="protein sequence ID" value="KHS53565.1"/>
    <property type="molecule type" value="Genomic_DNA"/>
</dbReference>
<keyword evidence="8" id="KW-1278">Translocase</keyword>
<evidence type="ECO:0000256" key="2">
    <source>
        <dbReference type="ARBA" id="ARBA00007866"/>
    </source>
</evidence>
<reference evidence="19 20" key="1">
    <citation type="submission" date="2014-11" db="EMBL/GenBank/DDBJ databases">
        <title>Draft Genome Sequence of Brevibacterium linens AE038-8.</title>
        <authorList>
            <person name="Maizel D."/>
            <person name="Utturkar S.M."/>
            <person name="Brown S.D."/>
            <person name="Ferrero M."/>
            <person name="Rosen B.P."/>
        </authorList>
    </citation>
    <scope>NUCLEOTIDE SEQUENCE [LARGE SCALE GENOMIC DNA]</scope>
    <source>
        <strain evidence="19 20">AE038-8</strain>
    </source>
</reference>
<keyword evidence="12 17" id="KW-0472">Membrane</keyword>
<feature type="domain" description="Cytochrome oxidase subunit II copper A binding" evidence="18">
    <location>
        <begin position="136"/>
        <end position="264"/>
    </location>
</feature>
<dbReference type="Proteomes" id="UP000031488">
    <property type="component" value="Unassembled WGS sequence"/>
</dbReference>
<dbReference type="InterPro" id="IPR002429">
    <property type="entry name" value="CcO_II-like_C"/>
</dbReference>
<evidence type="ECO:0000256" key="5">
    <source>
        <dbReference type="ARBA" id="ARBA00022660"/>
    </source>
</evidence>
<evidence type="ECO:0000256" key="14">
    <source>
        <dbReference type="ARBA" id="ARBA00031399"/>
    </source>
</evidence>
<evidence type="ECO:0000256" key="11">
    <source>
        <dbReference type="ARBA" id="ARBA00023008"/>
    </source>
</evidence>
<dbReference type="GO" id="GO:0005507">
    <property type="term" value="F:copper ion binding"/>
    <property type="evidence" value="ECO:0007669"/>
    <property type="project" value="InterPro"/>
</dbReference>
<dbReference type="GO" id="GO:0004129">
    <property type="term" value="F:cytochrome-c oxidase activity"/>
    <property type="evidence" value="ECO:0007669"/>
    <property type="project" value="UniProtKB-EC"/>
</dbReference>
<organism evidence="19 20">
    <name type="scientific">Brevibacterium linens</name>
    <dbReference type="NCBI Taxonomy" id="1703"/>
    <lineage>
        <taxon>Bacteria</taxon>
        <taxon>Bacillati</taxon>
        <taxon>Actinomycetota</taxon>
        <taxon>Actinomycetes</taxon>
        <taxon>Micrococcales</taxon>
        <taxon>Brevibacteriaceae</taxon>
        <taxon>Brevibacterium</taxon>
    </lineage>
</organism>
<evidence type="ECO:0000256" key="12">
    <source>
        <dbReference type="ARBA" id="ARBA00023136"/>
    </source>
</evidence>
<dbReference type="SUPFAM" id="SSF49503">
    <property type="entry name" value="Cupredoxins"/>
    <property type="match status" value="1"/>
</dbReference>
<evidence type="ECO:0000313" key="19">
    <source>
        <dbReference type="EMBL" id="KHS53565.1"/>
    </source>
</evidence>
<evidence type="ECO:0000256" key="15">
    <source>
        <dbReference type="ARBA" id="ARBA00047816"/>
    </source>
</evidence>
<proteinExistence type="inferred from homology"/>
<dbReference type="PANTHER" id="PTHR22888">
    <property type="entry name" value="CYTOCHROME C OXIDASE, SUBUNIT II"/>
    <property type="match status" value="1"/>
</dbReference>
<feature type="compositionally biased region" description="Basic and acidic residues" evidence="16">
    <location>
        <begin position="277"/>
        <end position="290"/>
    </location>
</feature>
<keyword evidence="10 17" id="KW-1133">Transmembrane helix</keyword>
<keyword evidence="4" id="KW-0813">Transport</keyword>
<dbReference type="PANTHER" id="PTHR22888:SF9">
    <property type="entry name" value="CYTOCHROME C OXIDASE SUBUNIT 2"/>
    <property type="match status" value="1"/>
</dbReference>
<evidence type="ECO:0000256" key="1">
    <source>
        <dbReference type="ARBA" id="ARBA00004141"/>
    </source>
</evidence>
<evidence type="ECO:0000256" key="13">
    <source>
        <dbReference type="ARBA" id="ARBA00024688"/>
    </source>
</evidence>
<dbReference type="OrthoDB" id="9781261at2"/>
<gene>
    <name evidence="19" type="ORF">AE0388_1053</name>
</gene>
<dbReference type="STRING" id="1703.BLSMQ_1977"/>
<accession>A0A0B9AD99</accession>
<dbReference type="PROSITE" id="PS00078">
    <property type="entry name" value="COX2"/>
    <property type="match status" value="1"/>
</dbReference>
<dbReference type="PRINTS" id="PR01166">
    <property type="entry name" value="CYCOXIDASEII"/>
</dbReference>
<comment type="catalytic activity">
    <reaction evidence="15">
        <text>4 Fe(II)-[cytochrome c] + O2 + 8 H(+)(in) = 4 Fe(III)-[cytochrome c] + 2 H2O + 4 H(+)(out)</text>
        <dbReference type="Rhea" id="RHEA:11436"/>
        <dbReference type="Rhea" id="RHEA-COMP:10350"/>
        <dbReference type="Rhea" id="RHEA-COMP:14399"/>
        <dbReference type="ChEBI" id="CHEBI:15377"/>
        <dbReference type="ChEBI" id="CHEBI:15378"/>
        <dbReference type="ChEBI" id="CHEBI:15379"/>
        <dbReference type="ChEBI" id="CHEBI:29033"/>
        <dbReference type="ChEBI" id="CHEBI:29034"/>
        <dbReference type="EC" id="7.1.1.9"/>
    </reaction>
</comment>
<dbReference type="EC" id="7.1.1.9" evidence="3"/>
<keyword evidence="9" id="KW-0249">Electron transport</keyword>
<comment type="caution">
    <text evidence="19">The sequence shown here is derived from an EMBL/GenBank/DDBJ whole genome shotgun (WGS) entry which is preliminary data.</text>
</comment>
<dbReference type="InterPro" id="IPR001505">
    <property type="entry name" value="Copper_CuA"/>
</dbReference>
<comment type="similarity">
    <text evidence="2">Belongs to the cytochrome c oxidase subunit 2 family.</text>
</comment>
<dbReference type="Gene3D" id="1.10.287.90">
    <property type="match status" value="1"/>
</dbReference>
<comment type="function">
    <text evidence="13">Subunits I and II form the functional core of the enzyme complex. Electrons originating in cytochrome c are transferred via heme a and Cu(A) to the binuclear center formed by heme a3 and Cu(B).</text>
</comment>
<evidence type="ECO:0000256" key="10">
    <source>
        <dbReference type="ARBA" id="ARBA00022989"/>
    </source>
</evidence>
<evidence type="ECO:0000256" key="3">
    <source>
        <dbReference type="ARBA" id="ARBA00012949"/>
    </source>
</evidence>
<dbReference type="Gene3D" id="2.60.40.420">
    <property type="entry name" value="Cupredoxins - blue copper proteins"/>
    <property type="match status" value="1"/>
</dbReference>
<dbReference type="InterPro" id="IPR014222">
    <property type="entry name" value="Cyt_c_oxidase_su2"/>
</dbReference>
<dbReference type="GO" id="GO:0016491">
    <property type="term" value="F:oxidoreductase activity"/>
    <property type="evidence" value="ECO:0007669"/>
    <property type="project" value="InterPro"/>
</dbReference>
<dbReference type="PATRIC" id="fig|1703.6.peg.939"/>
<dbReference type="InterPro" id="IPR008972">
    <property type="entry name" value="Cupredoxin"/>
</dbReference>
<evidence type="ECO:0000256" key="16">
    <source>
        <dbReference type="SAM" id="MobiDB-lite"/>
    </source>
</evidence>
<keyword evidence="6 17" id="KW-0812">Transmembrane</keyword>
<feature type="transmembrane region" description="Helical" evidence="17">
    <location>
        <begin position="104"/>
        <end position="121"/>
    </location>
</feature>
<dbReference type="PROSITE" id="PS50857">
    <property type="entry name" value="COX2_CUA"/>
    <property type="match status" value="1"/>
</dbReference>
<keyword evidence="5" id="KW-0679">Respiratory chain</keyword>
<dbReference type="GO" id="GO:0016020">
    <property type="term" value="C:membrane"/>
    <property type="evidence" value="ECO:0007669"/>
    <property type="project" value="UniProtKB-SubCell"/>
</dbReference>
<evidence type="ECO:0000256" key="17">
    <source>
        <dbReference type="SAM" id="Phobius"/>
    </source>
</evidence>
<comment type="subcellular location">
    <subcellularLocation>
        <location evidence="1">Membrane</location>
        <topology evidence="1">Multi-pass membrane protein</topology>
    </subcellularLocation>
</comment>
<dbReference type="CDD" id="cd13919">
    <property type="entry name" value="CuRO_HCO_II_like_5"/>
    <property type="match status" value="1"/>
</dbReference>
<sequence>MDSPNQSGPQRSWAKRLGILSAVLIPALLSGCTKEQIATGFFPVESKGATSHTDAYTALWNGGWIALLIVGLIVWGLMLWAMVAYRRRKHDRGLPVQMRYSMPIEILFTVTPVVLVLGFFFQNVQVMEQTTDDTTPGEQVIEVAAKQWAWDFNYETEDVYYAGTQVELDGTEKPEETAPVLYLPVDTDLEIRLHSRDVLHSFWVPAFLEKRDMIPGHDQSLHLRAEKEGEYVGKCAELCGEYHSEMLFNVKVVSKEEFQDYTQSLADQGNTGQLGPEYDRNWYPKEGAEK</sequence>
<keyword evidence="20" id="KW-1185">Reference proteome</keyword>
<protein>
    <recommendedName>
        <fullName evidence="3">cytochrome-c oxidase</fullName>
        <ecNumber evidence="3">7.1.1.9</ecNumber>
    </recommendedName>
    <alternativeName>
        <fullName evidence="14">Cytochrome aa3 subunit 2</fullName>
    </alternativeName>
</protein>
<dbReference type="Pfam" id="PF00116">
    <property type="entry name" value="COX2"/>
    <property type="match status" value="1"/>
</dbReference>
<evidence type="ECO:0000259" key="18">
    <source>
        <dbReference type="PROSITE" id="PS50857"/>
    </source>
</evidence>
<dbReference type="SUPFAM" id="SSF81464">
    <property type="entry name" value="Cytochrome c oxidase subunit II-like, transmembrane region"/>
    <property type="match status" value="1"/>
</dbReference>
<dbReference type="GO" id="GO:0042773">
    <property type="term" value="P:ATP synthesis coupled electron transport"/>
    <property type="evidence" value="ECO:0007669"/>
    <property type="project" value="TreeGrafter"/>
</dbReference>
<dbReference type="InterPro" id="IPR045187">
    <property type="entry name" value="CcO_II"/>
</dbReference>
<evidence type="ECO:0000256" key="9">
    <source>
        <dbReference type="ARBA" id="ARBA00022982"/>
    </source>
</evidence>
<dbReference type="InterPro" id="IPR036257">
    <property type="entry name" value="Cyt_c_oxidase_su2_TM_sf"/>
</dbReference>
<keyword evidence="11" id="KW-0186">Copper</keyword>
<feature type="region of interest" description="Disordered" evidence="16">
    <location>
        <begin position="265"/>
        <end position="290"/>
    </location>
</feature>
<dbReference type="AlphaFoldDB" id="A0A0B9AD99"/>
<dbReference type="RefSeq" id="WP_039207704.1">
    <property type="nucleotide sequence ID" value="NZ_CP186330.1"/>
</dbReference>
<feature type="transmembrane region" description="Helical" evidence="17">
    <location>
        <begin position="58"/>
        <end position="83"/>
    </location>
</feature>
<evidence type="ECO:0000256" key="4">
    <source>
        <dbReference type="ARBA" id="ARBA00022448"/>
    </source>
</evidence>